<organism evidence="8 9">
    <name type="scientific">Psychroflexus sediminis</name>
    <dbReference type="NCBI Taxonomy" id="470826"/>
    <lineage>
        <taxon>Bacteria</taxon>
        <taxon>Pseudomonadati</taxon>
        <taxon>Bacteroidota</taxon>
        <taxon>Flavobacteriia</taxon>
        <taxon>Flavobacteriales</taxon>
        <taxon>Flavobacteriaceae</taxon>
        <taxon>Psychroflexus</taxon>
    </lineage>
</organism>
<reference evidence="8 9" key="1">
    <citation type="submission" date="2016-10" db="EMBL/GenBank/DDBJ databases">
        <authorList>
            <person name="de Groot N.N."/>
        </authorList>
    </citation>
    <scope>NUCLEOTIDE SEQUENCE [LARGE SCALE GENOMIC DNA]</scope>
    <source>
        <strain evidence="8 9">DSM 19803</strain>
    </source>
</reference>
<keyword evidence="9" id="KW-1185">Reference proteome</keyword>
<comment type="subcellular location">
    <subcellularLocation>
        <location evidence="7">Cytoplasm</location>
    </subcellularLocation>
</comment>
<dbReference type="STRING" id="470826.SAMN04488027_11215"/>
<comment type="cofactor">
    <cofactor evidence="7">
        <name>Zn(2+)</name>
        <dbReference type="ChEBI" id="CHEBI:29105"/>
    </cofactor>
    <text evidence="7">Binds 1 zinc ion.</text>
</comment>
<dbReference type="Proteomes" id="UP000199296">
    <property type="component" value="Unassembled WGS sequence"/>
</dbReference>
<dbReference type="EMBL" id="FNCW01000012">
    <property type="protein sequence ID" value="SDG94893.1"/>
    <property type="molecule type" value="Genomic_DNA"/>
</dbReference>
<evidence type="ECO:0000256" key="2">
    <source>
        <dbReference type="ARBA" id="ARBA00022722"/>
    </source>
</evidence>
<keyword evidence="2 7" id="KW-0540">Nuclease</keyword>
<dbReference type="AlphaFoldDB" id="A0A1G7YEQ1"/>
<dbReference type="NCBIfam" id="TIGR00043">
    <property type="entry name" value="rRNA maturation RNase YbeY"/>
    <property type="match status" value="1"/>
</dbReference>
<evidence type="ECO:0000256" key="5">
    <source>
        <dbReference type="ARBA" id="ARBA00022801"/>
    </source>
</evidence>
<keyword evidence="4 7" id="KW-0255">Endonuclease</keyword>
<comment type="function">
    <text evidence="7">Single strand-specific metallo-endoribonuclease involved in late-stage 70S ribosome quality control and in maturation of the 3' terminus of the 16S rRNA.</text>
</comment>
<keyword evidence="6 7" id="KW-0862">Zinc</keyword>
<proteinExistence type="inferred from homology"/>
<sequence>METPINFYSKNDFELTDQKRHEAWLKAVIESEEKEVGDLNYIFCSDGDVLEINQNYLGHDTYTDIITFDYSVNKIISAEIYISTDRVKENAEKFNVDFENELRRVMVHGILHCCGYGDSTEELKANMRASENKKMELFHVEQN</sequence>
<dbReference type="InterPro" id="IPR002036">
    <property type="entry name" value="YbeY"/>
</dbReference>
<dbReference type="Pfam" id="PF02130">
    <property type="entry name" value="YbeY"/>
    <property type="match status" value="1"/>
</dbReference>
<dbReference type="HAMAP" id="MF_00009">
    <property type="entry name" value="Endoribonucl_YbeY"/>
    <property type="match status" value="1"/>
</dbReference>
<feature type="binding site" evidence="7">
    <location>
        <position position="112"/>
    </location>
    <ligand>
        <name>Zn(2+)</name>
        <dbReference type="ChEBI" id="CHEBI:29105"/>
        <note>catalytic</note>
    </ligand>
</feature>
<feature type="binding site" evidence="7">
    <location>
        <position position="108"/>
    </location>
    <ligand>
        <name>Zn(2+)</name>
        <dbReference type="ChEBI" id="CHEBI:29105"/>
        <note>catalytic</note>
    </ligand>
</feature>
<keyword evidence="3 7" id="KW-0479">Metal-binding</keyword>
<dbReference type="GO" id="GO:0004222">
    <property type="term" value="F:metalloendopeptidase activity"/>
    <property type="evidence" value="ECO:0007669"/>
    <property type="project" value="InterPro"/>
</dbReference>
<dbReference type="RefSeq" id="WP_093368771.1">
    <property type="nucleotide sequence ID" value="NZ_FNCW01000012.1"/>
</dbReference>
<dbReference type="InterPro" id="IPR023091">
    <property type="entry name" value="MetalPrtase_cat_dom_sf_prd"/>
</dbReference>
<dbReference type="GO" id="GO:0006364">
    <property type="term" value="P:rRNA processing"/>
    <property type="evidence" value="ECO:0007669"/>
    <property type="project" value="UniProtKB-UniRule"/>
</dbReference>
<comment type="similarity">
    <text evidence="1 7">Belongs to the endoribonuclease YbeY family.</text>
</comment>
<dbReference type="EC" id="3.1.-.-" evidence="7"/>
<evidence type="ECO:0000256" key="1">
    <source>
        <dbReference type="ARBA" id="ARBA00010875"/>
    </source>
</evidence>
<dbReference type="SUPFAM" id="SSF55486">
    <property type="entry name" value="Metalloproteases ('zincins'), catalytic domain"/>
    <property type="match status" value="1"/>
</dbReference>
<dbReference type="PANTHER" id="PTHR46986:SF1">
    <property type="entry name" value="ENDORIBONUCLEASE YBEY, CHLOROPLASTIC"/>
    <property type="match status" value="1"/>
</dbReference>
<dbReference type="GO" id="GO:0005737">
    <property type="term" value="C:cytoplasm"/>
    <property type="evidence" value="ECO:0007669"/>
    <property type="project" value="UniProtKB-SubCell"/>
</dbReference>
<evidence type="ECO:0000313" key="8">
    <source>
        <dbReference type="EMBL" id="SDG94893.1"/>
    </source>
</evidence>
<evidence type="ECO:0000256" key="4">
    <source>
        <dbReference type="ARBA" id="ARBA00022759"/>
    </source>
</evidence>
<evidence type="ECO:0000256" key="6">
    <source>
        <dbReference type="ARBA" id="ARBA00022833"/>
    </source>
</evidence>
<dbReference type="Gene3D" id="3.40.390.30">
    <property type="entry name" value="Metalloproteases ('zincins'), catalytic domain"/>
    <property type="match status" value="1"/>
</dbReference>
<accession>A0A1G7YEQ1</accession>
<evidence type="ECO:0000256" key="7">
    <source>
        <dbReference type="HAMAP-Rule" id="MF_00009"/>
    </source>
</evidence>
<dbReference type="GO" id="GO:0004521">
    <property type="term" value="F:RNA endonuclease activity"/>
    <property type="evidence" value="ECO:0007669"/>
    <property type="project" value="UniProtKB-UniRule"/>
</dbReference>
<keyword evidence="7" id="KW-0698">rRNA processing</keyword>
<dbReference type="GO" id="GO:0008270">
    <property type="term" value="F:zinc ion binding"/>
    <property type="evidence" value="ECO:0007669"/>
    <property type="project" value="UniProtKB-UniRule"/>
</dbReference>
<protein>
    <recommendedName>
        <fullName evidence="7">Endoribonuclease YbeY</fullName>
        <ecNumber evidence="7">3.1.-.-</ecNumber>
    </recommendedName>
</protein>
<evidence type="ECO:0000313" key="9">
    <source>
        <dbReference type="Proteomes" id="UP000199296"/>
    </source>
</evidence>
<dbReference type="OrthoDB" id="9811984at2"/>
<keyword evidence="7" id="KW-0690">Ribosome biogenesis</keyword>
<keyword evidence="7" id="KW-0963">Cytoplasm</keyword>
<gene>
    <name evidence="7" type="primary">ybeY</name>
    <name evidence="8" type="ORF">SAMN04488027_11215</name>
</gene>
<keyword evidence="5 7" id="KW-0378">Hydrolase</keyword>
<evidence type="ECO:0000256" key="3">
    <source>
        <dbReference type="ARBA" id="ARBA00022723"/>
    </source>
</evidence>
<dbReference type="PANTHER" id="PTHR46986">
    <property type="entry name" value="ENDORIBONUCLEASE YBEY, CHLOROPLASTIC"/>
    <property type="match status" value="1"/>
</dbReference>
<feature type="binding site" evidence="7">
    <location>
        <position position="118"/>
    </location>
    <ligand>
        <name>Zn(2+)</name>
        <dbReference type="ChEBI" id="CHEBI:29105"/>
        <note>catalytic</note>
    </ligand>
</feature>
<name>A0A1G7YEQ1_9FLAO</name>